<evidence type="ECO:0000313" key="3">
    <source>
        <dbReference type="Proteomes" id="UP000557307"/>
    </source>
</evidence>
<protein>
    <recommendedName>
        <fullName evidence="4">Outer membrane protein beta-barrel domain-containing protein</fullName>
    </recommendedName>
</protein>
<evidence type="ECO:0000256" key="1">
    <source>
        <dbReference type="SAM" id="SignalP"/>
    </source>
</evidence>
<comment type="caution">
    <text evidence="2">The sequence shown here is derived from an EMBL/GenBank/DDBJ whole genome shotgun (WGS) entry which is preliminary data.</text>
</comment>
<dbReference type="InterPro" id="IPR011250">
    <property type="entry name" value="OMP/PagP_B-barrel"/>
</dbReference>
<reference evidence="2 3" key="1">
    <citation type="submission" date="2020-08" db="EMBL/GenBank/DDBJ databases">
        <title>Genomic Encyclopedia of Type Strains, Phase IV (KMG-IV): sequencing the most valuable type-strain genomes for metagenomic binning, comparative biology and taxonomic classification.</title>
        <authorList>
            <person name="Goeker M."/>
        </authorList>
    </citation>
    <scope>NUCLEOTIDE SEQUENCE [LARGE SCALE GENOMIC DNA]</scope>
    <source>
        <strain evidence="2 3">DSM 105074</strain>
    </source>
</reference>
<keyword evidence="3" id="KW-1185">Reference proteome</keyword>
<evidence type="ECO:0000313" key="2">
    <source>
        <dbReference type="EMBL" id="MBB5285651.1"/>
    </source>
</evidence>
<keyword evidence="1" id="KW-0732">Signal</keyword>
<sequence length="242" mass="25937">MKRLLLLLGLIALVAEKSAAQQSFILSMVDKKGFINATAGYSLPAGSPFGKNSEKLLGPGQSVQVSVGYRPGRQWGMTASYTYVTNLFRKESLLGTSEAGLGGRNPWELVTTNCTVQTLLAGPMVTLPAGRVLFDLQLSGGYAFASNPGSELYTEFARLPLSMITPSRRASALAAGAGVTMRYKLTRWLAANASVQYLTANFKYDQDLVNEIQIGAERTTQSVNAHQPVGFVNLGAGLSFLF</sequence>
<accession>A0A840TPG3</accession>
<feature type="signal peptide" evidence="1">
    <location>
        <begin position="1"/>
        <end position="19"/>
    </location>
</feature>
<dbReference type="RefSeq" id="WP_184176025.1">
    <property type="nucleotide sequence ID" value="NZ_JACHGF010000006.1"/>
</dbReference>
<dbReference type="EMBL" id="JACHGF010000006">
    <property type="protein sequence ID" value="MBB5285651.1"/>
    <property type="molecule type" value="Genomic_DNA"/>
</dbReference>
<evidence type="ECO:0008006" key="4">
    <source>
        <dbReference type="Google" id="ProtNLM"/>
    </source>
</evidence>
<dbReference type="Proteomes" id="UP000557307">
    <property type="component" value="Unassembled WGS sequence"/>
</dbReference>
<gene>
    <name evidence="2" type="ORF">HNQ92_003811</name>
</gene>
<proteinExistence type="predicted"/>
<organism evidence="2 3">
    <name type="scientific">Rhabdobacter roseus</name>
    <dbReference type="NCBI Taxonomy" id="1655419"/>
    <lineage>
        <taxon>Bacteria</taxon>
        <taxon>Pseudomonadati</taxon>
        <taxon>Bacteroidota</taxon>
        <taxon>Cytophagia</taxon>
        <taxon>Cytophagales</taxon>
        <taxon>Cytophagaceae</taxon>
        <taxon>Rhabdobacter</taxon>
    </lineage>
</organism>
<feature type="chain" id="PRO_5032335556" description="Outer membrane protein beta-barrel domain-containing protein" evidence="1">
    <location>
        <begin position="20"/>
        <end position="242"/>
    </location>
</feature>
<dbReference type="AlphaFoldDB" id="A0A840TPG3"/>
<dbReference type="SUPFAM" id="SSF56925">
    <property type="entry name" value="OMPA-like"/>
    <property type="match status" value="1"/>
</dbReference>
<dbReference type="Gene3D" id="2.40.160.20">
    <property type="match status" value="1"/>
</dbReference>
<name>A0A840TPG3_9BACT</name>